<dbReference type="Pfam" id="PF01263">
    <property type="entry name" value="Aldose_epim"/>
    <property type="match status" value="1"/>
</dbReference>
<sequence>METIKNKFLSISVKNHGAELCSLKSLQNKKEYLWQANPKYWGKHAPILFPFVGRLKDGEFTFNGKSYKMTKHGFARDFDFQLLKKEDKRLEYFLKSSERTLEMYPFNFELYVIYELKDKKLNTIYKVKNNDTKAMYFSIGAHPAFNCNIAEGDKYIEFEYEETLYSYIVNLDNGLIKNKRKAITENKKRFLLTYDLFEEDALVFDEIRSASVCITDNKTNEKVKVTIKGFPYLGIWTPKAPFLCIEPWYGIADMVDSNKRLEDKKGIQILDVGKTFECNYEIEIVN</sequence>
<reference evidence="2" key="1">
    <citation type="submission" date="2016-11" db="EMBL/GenBank/DDBJ databases">
        <authorList>
            <person name="Varghese N."/>
            <person name="Submissions S."/>
        </authorList>
    </citation>
    <scope>NUCLEOTIDE SEQUENCE [LARGE SCALE GENOMIC DNA]</scope>
    <source>
        <strain evidence="2">DSM 15212 / CIP 107654 / DViRD3</strain>
    </source>
</reference>
<dbReference type="InterPro" id="IPR011013">
    <property type="entry name" value="Gal_mutarotase_sf_dom"/>
</dbReference>
<accession>A0A1M6K6H3</accession>
<dbReference type="SUPFAM" id="SSF74650">
    <property type="entry name" value="Galactose mutarotase-like"/>
    <property type="match status" value="1"/>
</dbReference>
<dbReference type="InterPro" id="IPR037481">
    <property type="entry name" value="LacX"/>
</dbReference>
<dbReference type="GO" id="GO:0016853">
    <property type="term" value="F:isomerase activity"/>
    <property type="evidence" value="ECO:0007669"/>
    <property type="project" value="InterPro"/>
</dbReference>
<name>A0A1M6K6H3_PARC5</name>
<dbReference type="PANTHER" id="PTHR11122:SF13">
    <property type="entry name" value="GLUCOSE-6-PHOSPHATE 1-EPIMERASE"/>
    <property type="match status" value="1"/>
</dbReference>
<dbReference type="InterPro" id="IPR008183">
    <property type="entry name" value="Aldose_1/G6P_1-epimerase"/>
</dbReference>
<dbReference type="EMBL" id="FRAG01000002">
    <property type="protein sequence ID" value="SHJ54606.1"/>
    <property type="molecule type" value="Genomic_DNA"/>
</dbReference>
<dbReference type="Gene3D" id="2.70.98.10">
    <property type="match status" value="1"/>
</dbReference>
<keyword evidence="2" id="KW-1185">Reference proteome</keyword>
<proteinExistence type="predicted"/>
<evidence type="ECO:0000313" key="1">
    <source>
        <dbReference type="EMBL" id="SHJ54606.1"/>
    </source>
</evidence>
<dbReference type="RefSeq" id="WP_242655696.1">
    <property type="nucleotide sequence ID" value="NZ_FRAG01000002.1"/>
</dbReference>
<organism evidence="1 2">
    <name type="scientific">Paramaledivibacter caminithermalis (strain DSM 15212 / CIP 107654 / DViRD3)</name>
    <name type="common">Clostridium caminithermale</name>
    <dbReference type="NCBI Taxonomy" id="1121301"/>
    <lineage>
        <taxon>Bacteria</taxon>
        <taxon>Bacillati</taxon>
        <taxon>Bacillota</taxon>
        <taxon>Clostridia</taxon>
        <taxon>Peptostreptococcales</taxon>
        <taxon>Caminicellaceae</taxon>
        <taxon>Paramaledivibacter</taxon>
    </lineage>
</organism>
<protein>
    <submittedName>
        <fullName evidence="1">Galactose mutarotase</fullName>
    </submittedName>
</protein>
<evidence type="ECO:0000313" key="2">
    <source>
        <dbReference type="Proteomes" id="UP000184465"/>
    </source>
</evidence>
<dbReference type="CDD" id="cd09024">
    <property type="entry name" value="Aldose_epim_lacX"/>
    <property type="match status" value="1"/>
</dbReference>
<dbReference type="STRING" id="1121301.SAMN02745912_00289"/>
<gene>
    <name evidence="1" type="ORF">SAMN02745912_00289</name>
</gene>
<dbReference type="PANTHER" id="PTHR11122">
    <property type="entry name" value="APOSPORY-ASSOCIATED PROTEIN C-RELATED"/>
    <property type="match status" value="1"/>
</dbReference>
<dbReference type="AlphaFoldDB" id="A0A1M6K6H3"/>
<dbReference type="GO" id="GO:0005975">
    <property type="term" value="P:carbohydrate metabolic process"/>
    <property type="evidence" value="ECO:0007669"/>
    <property type="project" value="InterPro"/>
</dbReference>
<dbReference type="GO" id="GO:0030246">
    <property type="term" value="F:carbohydrate binding"/>
    <property type="evidence" value="ECO:0007669"/>
    <property type="project" value="InterPro"/>
</dbReference>
<dbReference type="Proteomes" id="UP000184465">
    <property type="component" value="Unassembled WGS sequence"/>
</dbReference>
<dbReference type="InterPro" id="IPR014718">
    <property type="entry name" value="GH-type_carb-bd"/>
</dbReference>